<proteinExistence type="predicted"/>
<dbReference type="RefSeq" id="WP_113944701.1">
    <property type="nucleotide sequence ID" value="NZ_JBHEEG010000001.1"/>
</dbReference>
<dbReference type="Proteomes" id="UP000252893">
    <property type="component" value="Unassembled WGS sequence"/>
</dbReference>
<feature type="domain" description="Glycosyl transferase family 25" evidence="1">
    <location>
        <begin position="3"/>
        <end position="175"/>
    </location>
</feature>
<organism evidence="2 3">
    <name type="scientific">Pseudochrobactrum asaccharolyticum</name>
    <dbReference type="NCBI Taxonomy" id="354351"/>
    <lineage>
        <taxon>Bacteria</taxon>
        <taxon>Pseudomonadati</taxon>
        <taxon>Pseudomonadota</taxon>
        <taxon>Alphaproteobacteria</taxon>
        <taxon>Hyphomicrobiales</taxon>
        <taxon>Brucellaceae</taxon>
        <taxon>Pseudochrobactrum</taxon>
    </lineage>
</organism>
<keyword evidence="2" id="KW-0808">Transferase</keyword>
<sequence length="258" mass="29970">MRSYIINLERSTERLNDMLIQFVGKKAEYEIVNAIDGANYKGPYLNNSSCQIMDVPLTVNEIACFISHRLCWEKIAHGSDSHGAVFEDDVLISSDAWEILEDIPIWLNKVDVLKVETFLAKVFFRRRKQRVTKKFSMLRAVSIHPGGAGYILSREAATELLKETDAFLPCAVDNFLFYKSFYPKKNKKIYHLSPALCIQTRLIEHKEGHESTIDSKDGEIRTQYHLKKKKGLKRFLQNFVQPVRRLIYKKCIIPFYTE</sequence>
<dbReference type="OrthoDB" id="259382at2"/>
<dbReference type="Pfam" id="PF01755">
    <property type="entry name" value="Glyco_transf_25"/>
    <property type="match status" value="1"/>
</dbReference>
<dbReference type="GO" id="GO:0016740">
    <property type="term" value="F:transferase activity"/>
    <property type="evidence" value="ECO:0007669"/>
    <property type="project" value="UniProtKB-KW"/>
</dbReference>
<comment type="caution">
    <text evidence="2">The sequence shown here is derived from an EMBL/GenBank/DDBJ whole genome shotgun (WGS) entry which is preliminary data.</text>
</comment>
<dbReference type="CDD" id="cd06532">
    <property type="entry name" value="Glyco_transf_25"/>
    <property type="match status" value="1"/>
</dbReference>
<keyword evidence="3" id="KW-1185">Reference proteome</keyword>
<reference evidence="2 3" key="1">
    <citation type="submission" date="2018-06" db="EMBL/GenBank/DDBJ databases">
        <title>Genomic Encyclopedia of Type Strains, Phase IV (KMG-IV): sequencing the most valuable type-strain genomes for metagenomic binning, comparative biology and taxonomic classification.</title>
        <authorList>
            <person name="Goeker M."/>
        </authorList>
    </citation>
    <scope>NUCLEOTIDE SEQUENCE [LARGE SCALE GENOMIC DNA]</scope>
    <source>
        <strain evidence="2 3">DSM 25619</strain>
    </source>
</reference>
<dbReference type="InterPro" id="IPR002654">
    <property type="entry name" value="Glyco_trans_25"/>
</dbReference>
<accession>A0A366DY71</accession>
<evidence type="ECO:0000313" key="3">
    <source>
        <dbReference type="Proteomes" id="UP000252893"/>
    </source>
</evidence>
<protein>
    <submittedName>
        <fullName evidence="2">Glycosyl transferase family 25</fullName>
    </submittedName>
</protein>
<gene>
    <name evidence="2" type="ORF">DFR47_104195</name>
</gene>
<dbReference type="EMBL" id="QNRH01000004">
    <property type="protein sequence ID" value="RBO94835.1"/>
    <property type="molecule type" value="Genomic_DNA"/>
</dbReference>
<evidence type="ECO:0000259" key="1">
    <source>
        <dbReference type="Pfam" id="PF01755"/>
    </source>
</evidence>
<evidence type="ECO:0000313" key="2">
    <source>
        <dbReference type="EMBL" id="RBO94835.1"/>
    </source>
</evidence>
<dbReference type="AlphaFoldDB" id="A0A366DY71"/>
<name>A0A366DY71_9HYPH</name>